<sequence>MDYLLGSSIRNTKLCRLGISYDIVCQWFKYLYRCAKNLPSIIQLTIPVENITPLILKFHLQAHKEDCHSCYSFNFCPGAGHTDSEGVEHNWDDLNGQAPSMCEMLPYHQWETLDDCAGWTNWRKTIGLGELFASL</sequence>
<dbReference type="AlphaFoldDB" id="A0A166SL46"/>
<accession>A0A166SL46</accession>
<dbReference type="Pfam" id="PF18758">
    <property type="entry name" value="KDZ"/>
    <property type="match status" value="1"/>
</dbReference>
<keyword evidence="2" id="KW-1185">Reference proteome</keyword>
<dbReference type="Proteomes" id="UP000076532">
    <property type="component" value="Unassembled WGS sequence"/>
</dbReference>
<dbReference type="InterPro" id="IPR040521">
    <property type="entry name" value="KDZ"/>
</dbReference>
<dbReference type="OrthoDB" id="3257768at2759"/>
<proteinExistence type="predicted"/>
<evidence type="ECO:0000313" key="1">
    <source>
        <dbReference type="EMBL" id="KZP29573.1"/>
    </source>
</evidence>
<dbReference type="STRING" id="436010.A0A166SL46"/>
<organism evidence="1 2">
    <name type="scientific">Athelia psychrophila</name>
    <dbReference type="NCBI Taxonomy" id="1759441"/>
    <lineage>
        <taxon>Eukaryota</taxon>
        <taxon>Fungi</taxon>
        <taxon>Dikarya</taxon>
        <taxon>Basidiomycota</taxon>
        <taxon>Agaricomycotina</taxon>
        <taxon>Agaricomycetes</taxon>
        <taxon>Agaricomycetidae</taxon>
        <taxon>Atheliales</taxon>
        <taxon>Atheliaceae</taxon>
        <taxon>Athelia</taxon>
    </lineage>
</organism>
<reference evidence="1 2" key="1">
    <citation type="journal article" date="2016" name="Mol. Biol. Evol.">
        <title>Comparative Genomics of Early-Diverging Mushroom-Forming Fungi Provides Insights into the Origins of Lignocellulose Decay Capabilities.</title>
        <authorList>
            <person name="Nagy L.G."/>
            <person name="Riley R."/>
            <person name="Tritt A."/>
            <person name="Adam C."/>
            <person name="Daum C."/>
            <person name="Floudas D."/>
            <person name="Sun H."/>
            <person name="Yadav J.S."/>
            <person name="Pangilinan J."/>
            <person name="Larsson K.H."/>
            <person name="Matsuura K."/>
            <person name="Barry K."/>
            <person name="Labutti K."/>
            <person name="Kuo R."/>
            <person name="Ohm R.A."/>
            <person name="Bhattacharya S.S."/>
            <person name="Shirouzu T."/>
            <person name="Yoshinaga Y."/>
            <person name="Martin F.M."/>
            <person name="Grigoriev I.V."/>
            <person name="Hibbett D.S."/>
        </authorList>
    </citation>
    <scope>NUCLEOTIDE SEQUENCE [LARGE SCALE GENOMIC DNA]</scope>
    <source>
        <strain evidence="1 2">CBS 109695</strain>
    </source>
</reference>
<evidence type="ECO:0000313" key="2">
    <source>
        <dbReference type="Proteomes" id="UP000076532"/>
    </source>
</evidence>
<name>A0A166SL46_9AGAM</name>
<dbReference type="EMBL" id="KV417498">
    <property type="protein sequence ID" value="KZP29573.1"/>
    <property type="molecule type" value="Genomic_DNA"/>
</dbReference>
<protein>
    <submittedName>
        <fullName evidence="1">Uncharacterized protein</fullName>
    </submittedName>
</protein>
<gene>
    <name evidence="1" type="ORF">FIBSPDRAFT_727453</name>
</gene>